<dbReference type="EMBL" id="JAVRRD010000004">
    <property type="protein sequence ID" value="KAK5059721.1"/>
    <property type="molecule type" value="Genomic_DNA"/>
</dbReference>
<accession>A0AAV9NJ76</accession>
<comment type="caution">
    <text evidence="2">The sequence shown here is derived from an EMBL/GenBank/DDBJ whole genome shotgun (WGS) entry which is preliminary data.</text>
</comment>
<evidence type="ECO:0000313" key="2">
    <source>
        <dbReference type="EMBL" id="KAK5059721.1"/>
    </source>
</evidence>
<proteinExistence type="predicted"/>
<dbReference type="RefSeq" id="XP_064709542.1">
    <property type="nucleotide sequence ID" value="XM_064853143.1"/>
</dbReference>
<feature type="region of interest" description="Disordered" evidence="1">
    <location>
        <begin position="285"/>
        <end position="306"/>
    </location>
</feature>
<dbReference type="Proteomes" id="UP001358417">
    <property type="component" value="Unassembled WGS sequence"/>
</dbReference>
<organism evidence="2 3">
    <name type="scientific">Exophiala bonariae</name>
    <dbReference type="NCBI Taxonomy" id="1690606"/>
    <lineage>
        <taxon>Eukaryota</taxon>
        <taxon>Fungi</taxon>
        <taxon>Dikarya</taxon>
        <taxon>Ascomycota</taxon>
        <taxon>Pezizomycotina</taxon>
        <taxon>Eurotiomycetes</taxon>
        <taxon>Chaetothyriomycetidae</taxon>
        <taxon>Chaetothyriales</taxon>
        <taxon>Herpotrichiellaceae</taxon>
        <taxon>Exophiala</taxon>
    </lineage>
</organism>
<sequence length="306" mass="34313">MAAIYLEGVLKRMEKSEAILMQESGSLPGEIPWDVLEQNIAMMDFSFDYEKGLSKQEAMFLRRWATEINSIVQFPGDSAEDIGREDEVQAANKVNEHCFKLLKAVQQSFHLFSAAPTHGIHSPARQTPTRSQDDRRQSDDAPPPLGISLHIWCKADRAARKCVARHLRLSAWVRTNRGTTAVSILQDTGATFSIMSEEKAKQCDAKFQTLDEELTLRTAKGDLVVNRKALIKMRFPCRPEGVWIMFYIAHELPNEGTQAYLGALECWILGHLFSECKKCEGARPGKVKNNHVSSSKPAQGNAPQSR</sequence>
<evidence type="ECO:0008006" key="4">
    <source>
        <dbReference type="Google" id="ProtNLM"/>
    </source>
</evidence>
<evidence type="ECO:0000313" key="3">
    <source>
        <dbReference type="Proteomes" id="UP001358417"/>
    </source>
</evidence>
<feature type="compositionally biased region" description="Polar residues" evidence="1">
    <location>
        <begin position="290"/>
        <end position="306"/>
    </location>
</feature>
<keyword evidence="3" id="KW-1185">Reference proteome</keyword>
<name>A0AAV9NJ76_9EURO</name>
<protein>
    <recommendedName>
        <fullName evidence="4">Peptidase A2 domain-containing protein</fullName>
    </recommendedName>
</protein>
<reference evidence="2 3" key="1">
    <citation type="submission" date="2023-08" db="EMBL/GenBank/DDBJ databases">
        <title>Black Yeasts Isolated from many extreme environments.</title>
        <authorList>
            <person name="Coleine C."/>
            <person name="Stajich J.E."/>
            <person name="Selbmann L."/>
        </authorList>
    </citation>
    <scope>NUCLEOTIDE SEQUENCE [LARGE SCALE GENOMIC DNA]</scope>
    <source>
        <strain evidence="2 3">CCFEE 5792</strain>
    </source>
</reference>
<gene>
    <name evidence="2" type="ORF">LTR84_009604</name>
</gene>
<dbReference type="AlphaFoldDB" id="A0AAV9NJ76"/>
<evidence type="ECO:0000256" key="1">
    <source>
        <dbReference type="SAM" id="MobiDB-lite"/>
    </source>
</evidence>
<feature type="region of interest" description="Disordered" evidence="1">
    <location>
        <begin position="116"/>
        <end position="143"/>
    </location>
</feature>
<dbReference type="GeneID" id="89977762"/>